<accession>H6LEM4</accession>
<evidence type="ECO:0000256" key="1">
    <source>
        <dbReference type="SAM" id="Phobius"/>
    </source>
</evidence>
<gene>
    <name evidence="3" type="ordered locus">Awo_c13430</name>
</gene>
<feature type="transmembrane region" description="Helical" evidence="1">
    <location>
        <begin position="59"/>
        <end position="77"/>
    </location>
</feature>
<dbReference type="SMART" id="SM00267">
    <property type="entry name" value="GGDEF"/>
    <property type="match status" value="1"/>
</dbReference>
<feature type="transmembrane region" description="Helical" evidence="1">
    <location>
        <begin position="160"/>
        <end position="185"/>
    </location>
</feature>
<keyword evidence="1" id="KW-1133">Transmembrane helix</keyword>
<dbReference type="PROSITE" id="PS50887">
    <property type="entry name" value="GGDEF"/>
    <property type="match status" value="1"/>
</dbReference>
<organism evidence="3 4">
    <name type="scientific">Acetobacterium woodii (strain ATCC 29683 / DSM 1030 / JCM 2381 / KCTC 1655 / WB1)</name>
    <dbReference type="NCBI Taxonomy" id="931626"/>
    <lineage>
        <taxon>Bacteria</taxon>
        <taxon>Bacillati</taxon>
        <taxon>Bacillota</taxon>
        <taxon>Clostridia</taxon>
        <taxon>Eubacteriales</taxon>
        <taxon>Eubacteriaceae</taxon>
        <taxon>Acetobacterium</taxon>
    </lineage>
</organism>
<dbReference type="InterPro" id="IPR029787">
    <property type="entry name" value="Nucleotide_cyclase"/>
</dbReference>
<dbReference type="eggNOG" id="COG2199">
    <property type="taxonomic scope" value="Bacteria"/>
</dbReference>
<feature type="transmembrane region" description="Helical" evidence="1">
    <location>
        <begin position="191"/>
        <end position="211"/>
    </location>
</feature>
<dbReference type="OrthoDB" id="9804955at2"/>
<dbReference type="InterPro" id="IPR000160">
    <property type="entry name" value="GGDEF_dom"/>
</dbReference>
<feature type="transmembrane region" description="Helical" evidence="1">
    <location>
        <begin position="122"/>
        <end position="139"/>
    </location>
</feature>
<reference evidence="3 4" key="2">
    <citation type="journal article" date="2012" name="PLoS ONE">
        <title>An ancient pathway combining carbon dioxide fixation with the generation and utilization of a sodium ion gradient for ATP synthesis.</title>
        <authorList>
            <person name="Poehlein A."/>
            <person name="Schmidt S."/>
            <person name="Kaster A.K."/>
            <person name="Goenrich M."/>
            <person name="Vollmers J."/>
            <person name="Thurmer A."/>
            <person name="Bertsch J."/>
            <person name="Schuchmann K."/>
            <person name="Voigt B."/>
            <person name="Hecker M."/>
            <person name="Daniel R."/>
            <person name="Thauer R.K."/>
            <person name="Gottschalk G."/>
            <person name="Muller V."/>
        </authorList>
    </citation>
    <scope>NUCLEOTIDE SEQUENCE [LARGE SCALE GENOMIC DNA]</scope>
    <source>
        <strain evidence="4">ATCC 29683 / DSM 1030 / JCM 2381 / KCTC 1655 / WB1</strain>
    </source>
</reference>
<dbReference type="AlphaFoldDB" id="H6LEM4"/>
<feature type="transmembrane region" description="Helical" evidence="1">
    <location>
        <begin position="6"/>
        <end position="24"/>
    </location>
</feature>
<dbReference type="KEGG" id="awo:Awo_c13430"/>
<dbReference type="Gene3D" id="3.30.70.270">
    <property type="match status" value="1"/>
</dbReference>
<keyword evidence="1" id="KW-0472">Membrane</keyword>
<dbReference type="PANTHER" id="PTHR45138:SF9">
    <property type="entry name" value="DIGUANYLATE CYCLASE DGCM-RELATED"/>
    <property type="match status" value="1"/>
</dbReference>
<feature type="domain" description="GGDEF" evidence="2">
    <location>
        <begin position="254"/>
        <end position="386"/>
    </location>
</feature>
<dbReference type="CDD" id="cd01949">
    <property type="entry name" value="GGDEF"/>
    <property type="match status" value="1"/>
</dbReference>
<dbReference type="NCBIfam" id="TIGR00254">
    <property type="entry name" value="GGDEF"/>
    <property type="match status" value="1"/>
</dbReference>
<dbReference type="EMBL" id="CP002987">
    <property type="protein sequence ID" value="AFA48127.1"/>
    <property type="molecule type" value="Genomic_DNA"/>
</dbReference>
<feature type="transmembrane region" description="Helical" evidence="1">
    <location>
        <begin position="89"/>
        <end position="110"/>
    </location>
</feature>
<dbReference type="Pfam" id="PF00990">
    <property type="entry name" value="GGDEF"/>
    <property type="match status" value="1"/>
</dbReference>
<dbReference type="GO" id="GO:0043709">
    <property type="term" value="P:cell adhesion involved in single-species biofilm formation"/>
    <property type="evidence" value="ECO:0007669"/>
    <property type="project" value="TreeGrafter"/>
</dbReference>
<dbReference type="InterPro" id="IPR050469">
    <property type="entry name" value="Diguanylate_Cyclase"/>
</dbReference>
<evidence type="ECO:0000313" key="4">
    <source>
        <dbReference type="Proteomes" id="UP000007177"/>
    </source>
</evidence>
<feature type="transmembrane region" description="Helical" evidence="1">
    <location>
        <begin position="36"/>
        <end position="53"/>
    </location>
</feature>
<dbReference type="SUPFAM" id="SSF55073">
    <property type="entry name" value="Nucleotide cyclase"/>
    <property type="match status" value="1"/>
</dbReference>
<dbReference type="Proteomes" id="UP000007177">
    <property type="component" value="Chromosome"/>
</dbReference>
<keyword evidence="1" id="KW-0812">Transmembrane</keyword>
<reference evidence="4" key="1">
    <citation type="submission" date="2011-07" db="EMBL/GenBank/DDBJ databases">
        <title>Complete genome sequence of Acetobacterium woodii.</title>
        <authorList>
            <person name="Poehlein A."/>
            <person name="Schmidt S."/>
            <person name="Kaster A.-K."/>
            <person name="Goenrich M."/>
            <person name="Vollmers J."/>
            <person name="Thuermer A."/>
            <person name="Gottschalk G."/>
            <person name="Thauer R.K."/>
            <person name="Daniel R."/>
            <person name="Mueller V."/>
        </authorList>
    </citation>
    <scope>NUCLEOTIDE SEQUENCE [LARGE SCALE GENOMIC DNA]</scope>
    <source>
        <strain evidence="4">ATCC 29683 / DSM 1030 / JCM 2381 / KCTC 1655 / WB1</strain>
    </source>
</reference>
<dbReference type="GO" id="GO:1902201">
    <property type="term" value="P:negative regulation of bacterial-type flagellum-dependent cell motility"/>
    <property type="evidence" value="ECO:0007669"/>
    <property type="project" value="TreeGrafter"/>
</dbReference>
<dbReference type="InterPro" id="IPR043128">
    <property type="entry name" value="Rev_trsase/Diguanyl_cyclase"/>
</dbReference>
<name>H6LEM4_ACEWD</name>
<dbReference type="HOGENOM" id="CLU_715002_0_0_9"/>
<dbReference type="GO" id="GO:0005886">
    <property type="term" value="C:plasma membrane"/>
    <property type="evidence" value="ECO:0007669"/>
    <property type="project" value="TreeGrafter"/>
</dbReference>
<sequence>MGMIIVLVNCMWTCAVMLWFNLKLNHLKNPRKVRKFVIGNICYAVLITTFTIICRDRSVNASIIANMGVYILSMLIFSHRNLFCSFIEILYTFLIQVLANILFVIVYIGILKKSMAEFNQSVVANLMFSLLVLLLYILLNNNLGKAIFKLRDTVWIKHKLSMTVATAYILVIAIWCLVAANIMAYELTNPFWLIVSLVLVLIGVFLGITIFEQRNKYIALKQDSSTDELTGTMTRKAGMDYLSRMLVAAHKKGRSFNVCYLDINDLKVVNDNLGHQYGDQMICHIISTIRNNLKSSTPIIRMGGDEFLIAFQDQSHAEIKEIMDRILVMIEVKKPLTLIDYPLSFSYGIAGDTEKSKTTNPMDLITVADQKMYQYKIEYKLNGSQA</sequence>
<evidence type="ECO:0000313" key="3">
    <source>
        <dbReference type="EMBL" id="AFA48127.1"/>
    </source>
</evidence>
<dbReference type="PANTHER" id="PTHR45138">
    <property type="entry name" value="REGULATORY COMPONENTS OF SENSORY TRANSDUCTION SYSTEM"/>
    <property type="match status" value="1"/>
</dbReference>
<keyword evidence="4" id="KW-1185">Reference proteome</keyword>
<dbReference type="GO" id="GO:0052621">
    <property type="term" value="F:diguanylate cyclase activity"/>
    <property type="evidence" value="ECO:0007669"/>
    <property type="project" value="TreeGrafter"/>
</dbReference>
<protein>
    <recommendedName>
        <fullName evidence="2">GGDEF domain-containing protein</fullName>
    </recommendedName>
</protein>
<proteinExistence type="predicted"/>
<evidence type="ECO:0000259" key="2">
    <source>
        <dbReference type="PROSITE" id="PS50887"/>
    </source>
</evidence>
<dbReference type="STRING" id="931626.Awo_c13430"/>